<comment type="subcellular location">
    <subcellularLocation>
        <location evidence="1">Membrane</location>
        <topology evidence="1">Multi-pass membrane protein</topology>
    </subcellularLocation>
</comment>
<feature type="transmembrane region" description="Helical" evidence="6">
    <location>
        <begin position="404"/>
        <end position="422"/>
    </location>
</feature>
<evidence type="ECO:0000256" key="4">
    <source>
        <dbReference type="ARBA" id="ARBA00023136"/>
    </source>
</evidence>
<feature type="transmembrane region" description="Helical" evidence="6">
    <location>
        <begin position="509"/>
        <end position="533"/>
    </location>
</feature>
<feature type="domain" description="Major facilitator superfamily (MFS) profile" evidence="7">
    <location>
        <begin position="78"/>
        <end position="537"/>
    </location>
</feature>
<feature type="transmembrane region" description="Helical" evidence="6">
    <location>
        <begin position="145"/>
        <end position="165"/>
    </location>
</feature>
<evidence type="ECO:0000313" key="9">
    <source>
        <dbReference type="Proteomes" id="UP000398389"/>
    </source>
</evidence>
<feature type="transmembrane region" description="Helical" evidence="6">
    <location>
        <begin position="238"/>
        <end position="259"/>
    </location>
</feature>
<dbReference type="CDD" id="cd17476">
    <property type="entry name" value="MFS_Amf1_MDR_like"/>
    <property type="match status" value="1"/>
</dbReference>
<feature type="region of interest" description="Disordered" evidence="5">
    <location>
        <begin position="1"/>
        <end position="50"/>
    </location>
</feature>
<keyword evidence="2 6" id="KW-0812">Transmembrane</keyword>
<dbReference type="SUPFAM" id="SSF103473">
    <property type="entry name" value="MFS general substrate transporter"/>
    <property type="match status" value="2"/>
</dbReference>
<proteinExistence type="predicted"/>
<protein>
    <recommendedName>
        <fullName evidence="7">Major facilitator superfamily (MFS) profile domain-containing protein</fullName>
    </recommendedName>
</protein>
<dbReference type="InterPro" id="IPR036259">
    <property type="entry name" value="MFS_trans_sf"/>
</dbReference>
<dbReference type="GO" id="GO:0022857">
    <property type="term" value="F:transmembrane transporter activity"/>
    <property type="evidence" value="ECO:0007669"/>
    <property type="project" value="InterPro"/>
</dbReference>
<dbReference type="Gene3D" id="1.20.1250.20">
    <property type="entry name" value="MFS general substrate transporter like domains"/>
    <property type="match status" value="1"/>
</dbReference>
<dbReference type="GO" id="GO:0016020">
    <property type="term" value="C:membrane"/>
    <property type="evidence" value="ECO:0007669"/>
    <property type="project" value="UniProtKB-SubCell"/>
</dbReference>
<feature type="transmembrane region" description="Helical" evidence="6">
    <location>
        <begin position="428"/>
        <end position="444"/>
    </location>
</feature>
<feature type="transmembrane region" description="Helical" evidence="6">
    <location>
        <begin position="341"/>
        <end position="359"/>
    </location>
</feature>
<dbReference type="GeneID" id="43579406"/>
<keyword evidence="4 6" id="KW-0472">Membrane</keyword>
<evidence type="ECO:0000256" key="6">
    <source>
        <dbReference type="SAM" id="Phobius"/>
    </source>
</evidence>
<dbReference type="AlphaFoldDB" id="A0A5E8B1Y6"/>
<name>A0A5E8B1Y6_9ASCO</name>
<gene>
    <name evidence="8" type="ORF">SAPINGB_P000583</name>
</gene>
<dbReference type="InterPro" id="IPR020846">
    <property type="entry name" value="MFS_dom"/>
</dbReference>
<feature type="transmembrane region" description="Helical" evidence="6">
    <location>
        <begin position="379"/>
        <end position="397"/>
    </location>
</feature>
<keyword evidence="9" id="KW-1185">Reference proteome</keyword>
<feature type="compositionally biased region" description="Basic and acidic residues" evidence="5">
    <location>
        <begin position="11"/>
        <end position="21"/>
    </location>
</feature>
<feature type="compositionally biased region" description="Polar residues" evidence="5">
    <location>
        <begin position="1"/>
        <end position="10"/>
    </location>
</feature>
<reference evidence="8 9" key="1">
    <citation type="submission" date="2019-09" db="EMBL/GenBank/DDBJ databases">
        <authorList>
            <person name="Brejova B."/>
        </authorList>
    </citation>
    <scope>NUCLEOTIDE SEQUENCE [LARGE SCALE GENOMIC DNA]</scope>
</reference>
<keyword evidence="3 6" id="KW-1133">Transmembrane helix</keyword>
<feature type="transmembrane region" description="Helical" evidence="6">
    <location>
        <begin position="465"/>
        <end position="489"/>
    </location>
</feature>
<evidence type="ECO:0000256" key="3">
    <source>
        <dbReference type="ARBA" id="ARBA00022989"/>
    </source>
</evidence>
<feature type="transmembrane region" description="Helical" evidence="6">
    <location>
        <begin position="177"/>
        <end position="198"/>
    </location>
</feature>
<evidence type="ECO:0000313" key="8">
    <source>
        <dbReference type="EMBL" id="VVT44935.1"/>
    </source>
</evidence>
<evidence type="ECO:0000259" key="7">
    <source>
        <dbReference type="PROSITE" id="PS50850"/>
    </source>
</evidence>
<feature type="transmembrane region" description="Helical" evidence="6">
    <location>
        <begin position="271"/>
        <end position="291"/>
    </location>
</feature>
<dbReference type="PROSITE" id="PS50850">
    <property type="entry name" value="MFS"/>
    <property type="match status" value="1"/>
</dbReference>
<feature type="transmembrane region" description="Helical" evidence="6">
    <location>
        <begin position="76"/>
        <end position="103"/>
    </location>
</feature>
<feature type="transmembrane region" description="Helical" evidence="6">
    <location>
        <begin position="205"/>
        <end position="232"/>
    </location>
</feature>
<sequence length="539" mass="59242">MLDTLRTYNYNEKDDGKRSLEEDPATFNSPTDQPLRNKNDQDSPSLSAPVSRASSHIEGMLDPSPPWDLISLPHEILFVVLLCIAQLFTQASVAQTIVTYQAIPQTFNVSTPGEISWFSSAFSLTVGTFILIAGRLGDMYGLKRMYIAGMAWYGLWSLICGIASYSKSSIFFSVCRALQGIGPAFVLPTAVGIIGAYYPMGPRRVFVMCCFGGVAPSGFIVGSVFSGIFTQLAGSWPWLFYSQAIACTIVAILAYFIIPQHIGVAFNKQQTFDYWGALTGITGLILFNFAWNQGPVVGWHIPYVYILLIVGVLFLVAFIFIERRVENPLVPPAMLKGETGAILGCIACGWSSFGIWVFYMHQFAFHVEHRTMLNMTARLVPLTPSGIAASMITAVLIPRIPSSFIMLISTIAFCVGNLLLALRPANQIYWAQMFVSLLCMPFGMDMSFPASTVVLSSHLPREKQGVAASIVNTVVNYSISIGLGIAGTVEYYSTKNLHQPQKQTIRNAQWTGTGLGGFSILIALWFVFVQVIIPRLKKK</sequence>
<dbReference type="PANTHER" id="PTHR42718:SF1">
    <property type="entry name" value="LOW AFFINITY AMMONIUM TRANSPORTER"/>
    <property type="match status" value="1"/>
</dbReference>
<evidence type="ECO:0000256" key="5">
    <source>
        <dbReference type="SAM" id="MobiDB-lite"/>
    </source>
</evidence>
<dbReference type="Proteomes" id="UP000398389">
    <property type="component" value="Unassembled WGS sequence"/>
</dbReference>
<evidence type="ECO:0000256" key="1">
    <source>
        <dbReference type="ARBA" id="ARBA00004141"/>
    </source>
</evidence>
<dbReference type="EMBL" id="CABVLU010000001">
    <property type="protein sequence ID" value="VVT44935.1"/>
    <property type="molecule type" value="Genomic_DNA"/>
</dbReference>
<feature type="transmembrane region" description="Helical" evidence="6">
    <location>
        <begin position="115"/>
        <end position="133"/>
    </location>
</feature>
<dbReference type="InterPro" id="IPR011701">
    <property type="entry name" value="MFS"/>
</dbReference>
<dbReference type="OrthoDB" id="2130629at2759"/>
<dbReference type="Gene3D" id="1.20.1720.10">
    <property type="entry name" value="Multidrug resistance protein D"/>
    <property type="match status" value="1"/>
</dbReference>
<evidence type="ECO:0000256" key="2">
    <source>
        <dbReference type="ARBA" id="ARBA00022692"/>
    </source>
</evidence>
<dbReference type="Pfam" id="PF07690">
    <property type="entry name" value="MFS_1"/>
    <property type="match status" value="1"/>
</dbReference>
<feature type="transmembrane region" description="Helical" evidence="6">
    <location>
        <begin position="303"/>
        <end position="321"/>
    </location>
</feature>
<dbReference type="RefSeq" id="XP_031851197.1">
    <property type="nucleotide sequence ID" value="XM_031995306.1"/>
</dbReference>
<accession>A0A5E8B1Y6</accession>
<dbReference type="PANTHER" id="PTHR42718">
    <property type="entry name" value="MAJOR FACILITATOR SUPERFAMILY MULTIDRUG TRANSPORTER MFSC"/>
    <property type="match status" value="1"/>
</dbReference>
<organism evidence="8 9">
    <name type="scientific">Magnusiomyces paraingens</name>
    <dbReference type="NCBI Taxonomy" id="2606893"/>
    <lineage>
        <taxon>Eukaryota</taxon>
        <taxon>Fungi</taxon>
        <taxon>Dikarya</taxon>
        <taxon>Ascomycota</taxon>
        <taxon>Saccharomycotina</taxon>
        <taxon>Dipodascomycetes</taxon>
        <taxon>Dipodascales</taxon>
        <taxon>Dipodascaceae</taxon>
        <taxon>Magnusiomyces</taxon>
    </lineage>
</organism>